<evidence type="ECO:0000256" key="2">
    <source>
        <dbReference type="ARBA" id="ARBA00006679"/>
    </source>
</evidence>
<gene>
    <name evidence="8" type="ORF">N5925_06605</name>
    <name evidence="9" type="ORF">QBL01_09575</name>
</gene>
<organism evidence="8 10">
    <name type="scientific">Glaesserella parasuis</name>
    <name type="common">Haemophilus parasuis</name>
    <dbReference type="NCBI Taxonomy" id="738"/>
    <lineage>
        <taxon>Bacteria</taxon>
        <taxon>Pseudomonadati</taxon>
        <taxon>Pseudomonadota</taxon>
        <taxon>Gammaproteobacteria</taxon>
        <taxon>Pasteurellales</taxon>
        <taxon>Pasteurellaceae</taxon>
        <taxon>Glaesserella</taxon>
    </lineage>
</organism>
<evidence type="ECO:0000256" key="7">
    <source>
        <dbReference type="SAM" id="Phobius"/>
    </source>
</evidence>
<sequence length="148" mass="16864">MIKNVLAGFGLLGLRLFVAYEFFEAGLEKWYGQNWFADIQEQFPFPFYLLPSEINWAFAMGAELLFPLLLVVGLFTRFSALGLSVLTIVAWYAVHSGMGYNVCQNGYKMALVYLVILAPLMFQGAGMVSVDFWLQKRFSAKLTWLKFC</sequence>
<dbReference type="EMBL" id="CP121769">
    <property type="protein sequence ID" value="WGE09493.1"/>
    <property type="molecule type" value="Genomic_DNA"/>
</dbReference>
<reference evidence="9" key="2">
    <citation type="submission" date="2023-04" db="EMBL/GenBank/DDBJ databases">
        <title>Molecular characterization of the Integrative and Conjugative elements harboring multidrug-resistance gene from Glaesserella (Haemophilus) parasuis.</title>
        <authorList>
            <person name="Che Y."/>
            <person name="Zhou L."/>
        </authorList>
    </citation>
    <scope>NUCLEOTIDE SEQUENCE</scope>
    <source>
        <strain evidence="9">Z44</strain>
    </source>
</reference>
<evidence type="ECO:0000313" key="10">
    <source>
        <dbReference type="Proteomes" id="UP001148834"/>
    </source>
</evidence>
<dbReference type="InterPro" id="IPR032808">
    <property type="entry name" value="DoxX"/>
</dbReference>
<reference evidence="8" key="1">
    <citation type="submission" date="2022-09" db="EMBL/GenBank/DDBJ databases">
        <title>Molecular characterization of Glaesserella parasuis strains circulating in commercial swine farms using whole-genome sequencing.</title>
        <authorList>
            <person name="Mugabi R."/>
            <person name="Clavijo M."/>
            <person name="Li G."/>
        </authorList>
    </citation>
    <scope>NUCLEOTIDE SEQUENCE</scope>
    <source>
        <strain evidence="8">0435-53</strain>
    </source>
</reference>
<evidence type="ECO:0000313" key="9">
    <source>
        <dbReference type="EMBL" id="WGE09493.1"/>
    </source>
</evidence>
<dbReference type="InterPro" id="IPR051907">
    <property type="entry name" value="DoxX-like_oxidoreductase"/>
</dbReference>
<dbReference type="GO" id="GO:0005886">
    <property type="term" value="C:plasma membrane"/>
    <property type="evidence" value="ECO:0007669"/>
    <property type="project" value="UniProtKB-SubCell"/>
</dbReference>
<keyword evidence="4 7" id="KW-0812">Transmembrane</keyword>
<feature type="transmembrane region" description="Helical" evidence="7">
    <location>
        <begin position="80"/>
        <end position="98"/>
    </location>
</feature>
<comment type="similarity">
    <text evidence="2">Belongs to the DoxX family.</text>
</comment>
<dbReference type="EMBL" id="JAODIR010000030">
    <property type="protein sequence ID" value="MDD2168268.1"/>
    <property type="molecule type" value="Genomic_DNA"/>
</dbReference>
<evidence type="ECO:0000256" key="4">
    <source>
        <dbReference type="ARBA" id="ARBA00022692"/>
    </source>
</evidence>
<keyword evidence="6 7" id="KW-0472">Membrane</keyword>
<evidence type="ECO:0000256" key="5">
    <source>
        <dbReference type="ARBA" id="ARBA00022989"/>
    </source>
</evidence>
<dbReference type="PANTHER" id="PTHR33452">
    <property type="entry name" value="OXIDOREDUCTASE CATD-RELATED"/>
    <property type="match status" value="1"/>
</dbReference>
<comment type="subcellular location">
    <subcellularLocation>
        <location evidence="1">Cell membrane</location>
        <topology evidence="1">Multi-pass membrane protein</topology>
    </subcellularLocation>
</comment>
<name>A0A084EH48_GLAPU</name>
<keyword evidence="3" id="KW-1003">Cell membrane</keyword>
<accession>A0A084EH48</accession>
<dbReference type="Proteomes" id="UP001222296">
    <property type="component" value="Chromosome"/>
</dbReference>
<evidence type="ECO:0000256" key="1">
    <source>
        <dbReference type="ARBA" id="ARBA00004651"/>
    </source>
</evidence>
<protein>
    <submittedName>
        <fullName evidence="8">DoxX family protein</fullName>
    </submittedName>
</protein>
<proteinExistence type="inferred from homology"/>
<evidence type="ECO:0000256" key="6">
    <source>
        <dbReference type="ARBA" id="ARBA00023136"/>
    </source>
</evidence>
<evidence type="ECO:0000256" key="3">
    <source>
        <dbReference type="ARBA" id="ARBA00022475"/>
    </source>
</evidence>
<keyword evidence="5 7" id="KW-1133">Transmembrane helix</keyword>
<dbReference type="Pfam" id="PF07681">
    <property type="entry name" value="DoxX"/>
    <property type="match status" value="1"/>
</dbReference>
<feature type="transmembrane region" description="Helical" evidence="7">
    <location>
        <begin position="54"/>
        <end position="75"/>
    </location>
</feature>
<evidence type="ECO:0000313" key="8">
    <source>
        <dbReference type="EMBL" id="MDD2168268.1"/>
    </source>
</evidence>
<feature type="transmembrane region" description="Helical" evidence="7">
    <location>
        <begin position="110"/>
        <end position="134"/>
    </location>
</feature>
<dbReference type="RefSeq" id="WP_021112089.1">
    <property type="nucleotide sequence ID" value="NZ_CP015099.1"/>
</dbReference>
<dbReference type="AlphaFoldDB" id="A0A084EH48"/>
<dbReference type="OrthoDB" id="5689076at2"/>
<dbReference type="PANTHER" id="PTHR33452:SF7">
    <property type="entry name" value="DOXX FAMILY PROTEIN"/>
    <property type="match status" value="1"/>
</dbReference>
<dbReference type="Proteomes" id="UP001148834">
    <property type="component" value="Unassembled WGS sequence"/>
</dbReference>